<proteinExistence type="predicted"/>
<accession>A0A2S6IK53</accession>
<dbReference type="EMBL" id="PTJD01000007">
    <property type="protein sequence ID" value="PPK94589.1"/>
    <property type="molecule type" value="Genomic_DNA"/>
</dbReference>
<dbReference type="PIRSF" id="PIRSF037834">
    <property type="entry name" value="PA_CoA_Oase3"/>
    <property type="match status" value="1"/>
</dbReference>
<dbReference type="Proteomes" id="UP000239485">
    <property type="component" value="Unassembled WGS sequence"/>
</dbReference>
<reference evidence="1 2" key="1">
    <citation type="submission" date="2018-02" db="EMBL/GenBank/DDBJ databases">
        <title>Genomic Encyclopedia of Archaeal and Bacterial Type Strains, Phase II (KMG-II): from individual species to whole genera.</title>
        <authorList>
            <person name="Goeker M."/>
        </authorList>
    </citation>
    <scope>NUCLEOTIDE SEQUENCE [LARGE SCALE GENOMIC DNA]</scope>
    <source>
        <strain evidence="1 2">DSM 22857</strain>
    </source>
</reference>
<dbReference type="GO" id="GO:0010124">
    <property type="term" value="P:phenylacetate catabolic process"/>
    <property type="evidence" value="ECO:0007669"/>
    <property type="project" value="InterPro"/>
</dbReference>
<dbReference type="Pfam" id="PF05138">
    <property type="entry name" value="PaaA_PaaC"/>
    <property type="match status" value="1"/>
</dbReference>
<dbReference type="InterPro" id="IPR012347">
    <property type="entry name" value="Ferritin-like"/>
</dbReference>
<protein>
    <submittedName>
        <fullName evidence="1">Ring-1,2-phenylacetyl-CoA epoxidase subunit PaaC</fullName>
    </submittedName>
</protein>
<name>A0A2S6IK53_9ACTN</name>
<dbReference type="InterPro" id="IPR052703">
    <property type="entry name" value="Aromatic_CoA_ox/epox"/>
</dbReference>
<dbReference type="InterPro" id="IPR011882">
    <property type="entry name" value="PaaC"/>
</dbReference>
<dbReference type="GO" id="GO:0005829">
    <property type="term" value="C:cytosol"/>
    <property type="evidence" value="ECO:0007669"/>
    <property type="project" value="TreeGrafter"/>
</dbReference>
<dbReference type="InterPro" id="IPR009078">
    <property type="entry name" value="Ferritin-like_SF"/>
</dbReference>
<dbReference type="SUPFAM" id="SSF47240">
    <property type="entry name" value="Ferritin-like"/>
    <property type="match status" value="1"/>
</dbReference>
<dbReference type="PANTHER" id="PTHR30458:SF0">
    <property type="entry name" value="1,2-PHENYLACETYL-COA EPOXIDASE, SUBUNIT C"/>
    <property type="match status" value="1"/>
</dbReference>
<dbReference type="OrthoDB" id="9789947at2"/>
<dbReference type="AlphaFoldDB" id="A0A2S6IK53"/>
<keyword evidence="2" id="KW-1185">Reference proteome</keyword>
<dbReference type="NCBIfam" id="TIGR02158">
    <property type="entry name" value="PA_CoA_Oxy3"/>
    <property type="match status" value="1"/>
</dbReference>
<dbReference type="InterPro" id="IPR007814">
    <property type="entry name" value="PaaA_PaaC"/>
</dbReference>
<dbReference type="Gene3D" id="1.20.1260.10">
    <property type="match status" value="1"/>
</dbReference>
<evidence type="ECO:0000313" key="1">
    <source>
        <dbReference type="EMBL" id="PPK94589.1"/>
    </source>
</evidence>
<gene>
    <name evidence="1" type="ORF">CLV92_10792</name>
</gene>
<evidence type="ECO:0000313" key="2">
    <source>
        <dbReference type="Proteomes" id="UP000239485"/>
    </source>
</evidence>
<dbReference type="PANTHER" id="PTHR30458">
    <property type="entry name" value="PHENYLACETIC ACID DEGRADATION PROTEIN PAA"/>
    <property type="match status" value="1"/>
</dbReference>
<dbReference type="RefSeq" id="WP_104432907.1">
    <property type="nucleotide sequence ID" value="NZ_PTJD01000007.1"/>
</dbReference>
<comment type="caution">
    <text evidence="1">The sequence shown here is derived from an EMBL/GenBank/DDBJ whole genome shotgun (WGS) entry which is preliminary data.</text>
</comment>
<sequence length="271" mass="29231">MSAPARVESSAPVDQPATGAGTTAATVQYLLRLGDDALVLAQRLGAQLTRAPQLEEDVALANIALDLLGQARPLLARAGELEGRGRDEDALAFLREERDFLNCQLVEQPDVDFAGTIARQLLFSCYQLPLLQALTTSADEVLAGVAGKGVKEVAYHRDHAVQWTLRLGDGTEESSRRMQAALDRLWPFAAELFESDDLVRSLAVRGVAVDPASVRPRWDADVDAVLAEAGLARPSSVRVATGGRRGLHTECFGYLLAEMQHLARSHPGATW</sequence>
<organism evidence="1 2">
    <name type="scientific">Kineococcus xinjiangensis</name>
    <dbReference type="NCBI Taxonomy" id="512762"/>
    <lineage>
        <taxon>Bacteria</taxon>
        <taxon>Bacillati</taxon>
        <taxon>Actinomycetota</taxon>
        <taxon>Actinomycetes</taxon>
        <taxon>Kineosporiales</taxon>
        <taxon>Kineosporiaceae</taxon>
        <taxon>Kineococcus</taxon>
    </lineage>
</organism>